<dbReference type="InParanoid" id="D1C123"/>
<dbReference type="EC" id="1.1.1.81" evidence="3"/>
<dbReference type="InterPro" id="IPR038614">
    <property type="entry name" value="GK_N_sf"/>
</dbReference>
<evidence type="ECO:0000313" key="4">
    <source>
        <dbReference type="Proteomes" id="UP000002027"/>
    </source>
</evidence>
<dbReference type="RefSeq" id="WP_012870987.1">
    <property type="nucleotide sequence ID" value="NC_013523.1"/>
</dbReference>
<dbReference type="STRING" id="479434.Sthe_0502"/>
<dbReference type="HOGENOM" id="CLU_032279_1_1_0"/>
<dbReference type="Gene3D" id="3.40.50.10180">
    <property type="entry name" value="Glycerate kinase, MOFRL-like N-terminal domain"/>
    <property type="match status" value="1"/>
</dbReference>
<dbReference type="GO" id="GO:0016618">
    <property type="term" value="F:hydroxypyruvate reductase [NAD(P)H] activity"/>
    <property type="evidence" value="ECO:0007669"/>
    <property type="project" value="UniProtKB-EC"/>
</dbReference>
<dbReference type="eggNOG" id="COG2379">
    <property type="taxonomic scope" value="Bacteria"/>
</dbReference>
<dbReference type="EMBL" id="CP001823">
    <property type="protein sequence ID" value="ACZ37940.1"/>
    <property type="molecule type" value="Genomic_DNA"/>
</dbReference>
<feature type="domain" description="MOFRL" evidence="1">
    <location>
        <begin position="326"/>
        <end position="431"/>
    </location>
</feature>
<protein>
    <submittedName>
        <fullName evidence="3">Hydroxypyruvate reductase</fullName>
        <ecNumber evidence="3">1.1.1.81</ecNumber>
    </submittedName>
</protein>
<dbReference type="AlphaFoldDB" id="D1C123"/>
<evidence type="ECO:0000259" key="1">
    <source>
        <dbReference type="Pfam" id="PF05161"/>
    </source>
</evidence>
<sequence>MDLERARADVLAIFRAALRRVDPEALVRDALVLDGDAIVVRGTRYPLAPDTRLIVVAIGKAAVGMARGATAALGARIDRGIAVTKALPGEELPRSVGPIVVVAGSHPVPDQASVAAGRRVLETVAGLRPDDLVLALISGGGSALVEAPADGVTLEDIARTTDLLLRAGADIGTLNSVRRPLSRIKGGRLAAAISPARVVNLIVSDVLGNPLPVIASGPTIPADPGLDPVALARGLGAWDHLPEPVRRALTHAPRQSTGSGDNVVETIILADAAAAAQAAAEGARERGYHAAVLGTRFAGEAREFARFWAELARYIRAGDGPFRPPVCLIGAGEMTVTVRGDGRGGRNTEMALAAALAIDGLPGVVIASLATDGDDGLSGAAGGMVDGVTAARIRDAGLDPVALLAANDSARALAAAGGLIQTGSTGTNVNDLYLALLPG</sequence>
<evidence type="ECO:0000259" key="2">
    <source>
        <dbReference type="Pfam" id="PF13660"/>
    </source>
</evidence>
<dbReference type="SUPFAM" id="SSF82544">
    <property type="entry name" value="GckA/TtuD-like"/>
    <property type="match status" value="1"/>
</dbReference>
<dbReference type="InterPro" id="IPR039760">
    <property type="entry name" value="MOFRL_protein"/>
</dbReference>
<keyword evidence="4" id="KW-1185">Reference proteome</keyword>
<organism evidence="3 4">
    <name type="scientific">Sphaerobacter thermophilus (strain ATCC 49802 / DSM 20745 / KCCM 41009 / NCIMB 13125 / S 6022)</name>
    <dbReference type="NCBI Taxonomy" id="479434"/>
    <lineage>
        <taxon>Bacteria</taxon>
        <taxon>Pseudomonadati</taxon>
        <taxon>Thermomicrobiota</taxon>
        <taxon>Thermomicrobia</taxon>
        <taxon>Sphaerobacterales</taxon>
        <taxon>Sphaerobacterineae</taxon>
        <taxon>Sphaerobacteraceae</taxon>
        <taxon>Sphaerobacter</taxon>
    </lineage>
</organism>
<dbReference type="PANTHER" id="PTHR12227:SF0">
    <property type="entry name" value="GLYCERATE KINASE"/>
    <property type="match status" value="1"/>
</dbReference>
<dbReference type="GO" id="GO:0005737">
    <property type="term" value="C:cytoplasm"/>
    <property type="evidence" value="ECO:0007669"/>
    <property type="project" value="TreeGrafter"/>
</dbReference>
<dbReference type="InterPro" id="IPR007835">
    <property type="entry name" value="MOFRL"/>
</dbReference>
<dbReference type="PANTHER" id="PTHR12227">
    <property type="entry name" value="GLYCERATE KINASE"/>
    <property type="match status" value="1"/>
</dbReference>
<name>D1C123_SPHTD</name>
<reference evidence="3 4" key="2">
    <citation type="journal article" date="2010" name="Stand. Genomic Sci.">
        <title>Complete genome sequence of Desulfohalobium retbaense type strain (HR(100)).</title>
        <authorList>
            <person name="Spring S."/>
            <person name="Nolan M."/>
            <person name="Lapidus A."/>
            <person name="Glavina Del Rio T."/>
            <person name="Copeland A."/>
            <person name="Tice H."/>
            <person name="Cheng J.F."/>
            <person name="Lucas S."/>
            <person name="Land M."/>
            <person name="Chen F."/>
            <person name="Bruce D."/>
            <person name="Goodwin L."/>
            <person name="Pitluck S."/>
            <person name="Ivanova N."/>
            <person name="Mavromatis K."/>
            <person name="Mikhailova N."/>
            <person name="Pati A."/>
            <person name="Chen A."/>
            <person name="Palaniappan K."/>
            <person name="Hauser L."/>
            <person name="Chang Y.J."/>
            <person name="Jeffries C.D."/>
            <person name="Munk C."/>
            <person name="Kiss H."/>
            <person name="Chain P."/>
            <person name="Han C."/>
            <person name="Brettin T."/>
            <person name="Detter J.C."/>
            <person name="Schuler E."/>
            <person name="Goker M."/>
            <person name="Rohde M."/>
            <person name="Bristow J."/>
            <person name="Eisen J.A."/>
            <person name="Markowitz V."/>
            <person name="Hugenholtz P."/>
            <person name="Kyrpides N.C."/>
            <person name="Klenk H.P."/>
        </authorList>
    </citation>
    <scope>NUCLEOTIDE SEQUENCE [LARGE SCALE GENOMIC DNA]</scope>
    <source>
        <strain evidence="4">ATCC 49802 / DSM 20745 / S 6022</strain>
    </source>
</reference>
<reference evidence="4" key="1">
    <citation type="submission" date="2009-11" db="EMBL/GenBank/DDBJ databases">
        <title>The complete chromosome 1 of Sphaerobacter thermophilus DSM 20745.</title>
        <authorList>
            <person name="Lucas S."/>
            <person name="Copeland A."/>
            <person name="Lapidus A."/>
            <person name="Glavina del Rio T."/>
            <person name="Dalin E."/>
            <person name="Tice H."/>
            <person name="Bruce D."/>
            <person name="Goodwin L."/>
            <person name="Pitluck S."/>
            <person name="Kyrpides N."/>
            <person name="Mavromatis K."/>
            <person name="Ivanova N."/>
            <person name="Mikhailova N."/>
            <person name="LaButti K.M."/>
            <person name="Clum A."/>
            <person name="Sun H.I."/>
            <person name="Brettin T."/>
            <person name="Detter J.C."/>
            <person name="Han C."/>
            <person name="Larimer F."/>
            <person name="Land M."/>
            <person name="Hauser L."/>
            <person name="Markowitz V."/>
            <person name="Cheng J.F."/>
            <person name="Hugenholtz P."/>
            <person name="Woyke T."/>
            <person name="Wu D."/>
            <person name="Steenblock K."/>
            <person name="Schneider S."/>
            <person name="Pukall R."/>
            <person name="Goeker M."/>
            <person name="Klenk H.P."/>
            <person name="Eisen J.A."/>
        </authorList>
    </citation>
    <scope>NUCLEOTIDE SEQUENCE [LARGE SCALE GENOMIC DNA]</scope>
    <source>
        <strain evidence="4">ATCC 49802 / DSM 20745 / S 6022</strain>
    </source>
</reference>
<dbReference type="OrthoDB" id="9766552at2"/>
<accession>D1C123</accession>
<proteinExistence type="predicted"/>
<dbReference type="KEGG" id="sti:Sthe_0502"/>
<keyword evidence="3" id="KW-0560">Oxidoreductase</keyword>
<dbReference type="Proteomes" id="UP000002027">
    <property type="component" value="Chromosome 1"/>
</dbReference>
<dbReference type="InterPro" id="IPR037035">
    <property type="entry name" value="GK-like_C_sf"/>
</dbReference>
<dbReference type="Pfam" id="PF13660">
    <property type="entry name" value="DUF4147"/>
    <property type="match status" value="1"/>
</dbReference>
<dbReference type="GO" id="GO:0008887">
    <property type="term" value="F:glycerate kinase activity"/>
    <property type="evidence" value="ECO:0007669"/>
    <property type="project" value="InterPro"/>
</dbReference>
<feature type="domain" description="MOFRL-associated" evidence="2">
    <location>
        <begin position="10"/>
        <end position="249"/>
    </location>
</feature>
<dbReference type="Gene3D" id="3.40.1480.10">
    <property type="entry name" value="MOFRL domain"/>
    <property type="match status" value="1"/>
</dbReference>
<keyword evidence="3" id="KW-0670">Pyruvate</keyword>
<gene>
    <name evidence="3" type="ordered locus">Sthe_0502</name>
</gene>
<dbReference type="Pfam" id="PF05161">
    <property type="entry name" value="MOFRL"/>
    <property type="match status" value="1"/>
</dbReference>
<evidence type="ECO:0000313" key="3">
    <source>
        <dbReference type="EMBL" id="ACZ37940.1"/>
    </source>
</evidence>
<dbReference type="InterPro" id="IPR025286">
    <property type="entry name" value="MOFRL_assoc_dom"/>
</dbReference>